<keyword evidence="3" id="KW-0268">Exocytosis</keyword>
<gene>
    <name evidence="6" type="ORF">JCGZ_01639</name>
</gene>
<dbReference type="InterPro" id="IPR046364">
    <property type="entry name" value="Exo70_C"/>
</dbReference>
<dbReference type="Pfam" id="PF03081">
    <property type="entry name" value="Exo70_C"/>
    <property type="match status" value="1"/>
</dbReference>
<feature type="compositionally biased region" description="Polar residues" evidence="4">
    <location>
        <begin position="7"/>
        <end position="28"/>
    </location>
</feature>
<dbReference type="SUPFAM" id="SSF74788">
    <property type="entry name" value="Cullin repeat-like"/>
    <property type="match status" value="1"/>
</dbReference>
<evidence type="ECO:0000256" key="4">
    <source>
        <dbReference type="SAM" id="MobiDB-lite"/>
    </source>
</evidence>
<dbReference type="InterPro" id="IPR016159">
    <property type="entry name" value="Cullin_repeat-like_dom_sf"/>
</dbReference>
<dbReference type="PANTHER" id="PTHR12542">
    <property type="entry name" value="EXOCYST COMPLEX PROTEIN EXO70"/>
    <property type="match status" value="1"/>
</dbReference>
<comment type="similarity">
    <text evidence="1 3">Belongs to the EXO70 family.</text>
</comment>
<dbReference type="EMBL" id="KK914308">
    <property type="protein sequence ID" value="KDP42315.1"/>
    <property type="molecule type" value="Genomic_DNA"/>
</dbReference>
<evidence type="ECO:0000256" key="3">
    <source>
        <dbReference type="RuleBase" id="RU365026"/>
    </source>
</evidence>
<dbReference type="AlphaFoldDB" id="A0A067LCU8"/>
<feature type="domain" description="Exocyst complex subunit Exo70 C-terminal" evidence="5">
    <location>
        <begin position="282"/>
        <end position="650"/>
    </location>
</feature>
<name>A0A067LCU8_JATCU</name>
<dbReference type="STRING" id="180498.A0A067LCU8"/>
<reference evidence="6 7" key="1">
    <citation type="journal article" date="2014" name="PLoS ONE">
        <title>Global Analysis of Gene Expression Profiles in Physic Nut (Jatropha curcas L.) Seedlings Exposed to Salt Stress.</title>
        <authorList>
            <person name="Zhang L."/>
            <person name="Zhang C."/>
            <person name="Wu P."/>
            <person name="Chen Y."/>
            <person name="Li M."/>
            <person name="Jiang H."/>
            <person name="Wu G."/>
        </authorList>
    </citation>
    <scope>NUCLEOTIDE SEQUENCE [LARGE SCALE GENOMIC DNA]</scope>
    <source>
        <strain evidence="7">cv. GZQX0401</strain>
        <tissue evidence="6">Young leaves</tissue>
    </source>
</reference>
<dbReference type="PANTHER" id="PTHR12542:SF127">
    <property type="entry name" value="EXOCYST COMPLEX COMPONENT EXO70C1"/>
    <property type="match status" value="1"/>
</dbReference>
<evidence type="ECO:0000256" key="1">
    <source>
        <dbReference type="ARBA" id="ARBA00006756"/>
    </source>
</evidence>
<feature type="compositionally biased region" description="Polar residues" evidence="4">
    <location>
        <begin position="170"/>
        <end position="192"/>
    </location>
</feature>
<organism evidence="6 7">
    <name type="scientific">Jatropha curcas</name>
    <name type="common">Barbados nut</name>
    <dbReference type="NCBI Taxonomy" id="180498"/>
    <lineage>
        <taxon>Eukaryota</taxon>
        <taxon>Viridiplantae</taxon>
        <taxon>Streptophyta</taxon>
        <taxon>Embryophyta</taxon>
        <taxon>Tracheophyta</taxon>
        <taxon>Spermatophyta</taxon>
        <taxon>Magnoliopsida</taxon>
        <taxon>eudicotyledons</taxon>
        <taxon>Gunneridae</taxon>
        <taxon>Pentapetalae</taxon>
        <taxon>rosids</taxon>
        <taxon>fabids</taxon>
        <taxon>Malpighiales</taxon>
        <taxon>Euphorbiaceae</taxon>
        <taxon>Crotonoideae</taxon>
        <taxon>Jatropheae</taxon>
        <taxon>Jatropha</taxon>
    </lineage>
</organism>
<keyword evidence="2 3" id="KW-0813">Transport</keyword>
<evidence type="ECO:0000313" key="6">
    <source>
        <dbReference type="EMBL" id="KDP42315.1"/>
    </source>
</evidence>
<dbReference type="InterPro" id="IPR004140">
    <property type="entry name" value="Exo70"/>
</dbReference>
<feature type="region of interest" description="Disordered" evidence="4">
    <location>
        <begin position="170"/>
        <end position="210"/>
    </location>
</feature>
<dbReference type="OrthoDB" id="1922221at2759"/>
<evidence type="ECO:0000259" key="5">
    <source>
        <dbReference type="Pfam" id="PF03081"/>
    </source>
</evidence>
<evidence type="ECO:0000313" key="7">
    <source>
        <dbReference type="Proteomes" id="UP000027138"/>
    </source>
</evidence>
<feature type="compositionally biased region" description="Basic and acidic residues" evidence="4">
    <location>
        <begin position="30"/>
        <end position="41"/>
    </location>
</feature>
<dbReference type="GO" id="GO:0005546">
    <property type="term" value="F:phosphatidylinositol-4,5-bisphosphate binding"/>
    <property type="evidence" value="ECO:0007669"/>
    <property type="project" value="InterPro"/>
</dbReference>
<proteinExistence type="inferred from homology"/>
<dbReference type="GO" id="GO:0015031">
    <property type="term" value="P:protein transport"/>
    <property type="evidence" value="ECO:0007669"/>
    <property type="project" value="UniProtKB-KW"/>
</dbReference>
<accession>A0A067LCU8</accession>
<dbReference type="GO" id="GO:0000145">
    <property type="term" value="C:exocyst"/>
    <property type="evidence" value="ECO:0007669"/>
    <property type="project" value="InterPro"/>
</dbReference>
<keyword evidence="7" id="KW-1185">Reference proteome</keyword>
<keyword evidence="3" id="KW-0653">Protein transport</keyword>
<dbReference type="Proteomes" id="UP000027138">
    <property type="component" value="Unassembled WGS sequence"/>
</dbReference>
<evidence type="ECO:0000256" key="2">
    <source>
        <dbReference type="ARBA" id="ARBA00022448"/>
    </source>
</evidence>
<dbReference type="KEGG" id="jcu:105629880"/>
<dbReference type="GO" id="GO:0006887">
    <property type="term" value="P:exocytosis"/>
    <property type="evidence" value="ECO:0007669"/>
    <property type="project" value="UniProtKB-KW"/>
</dbReference>
<feature type="region of interest" description="Disordered" evidence="4">
    <location>
        <begin position="1"/>
        <end position="41"/>
    </location>
</feature>
<protein>
    <recommendedName>
        <fullName evidence="3">Exocyst subunit Exo70 family protein</fullName>
    </recommendedName>
</protein>
<dbReference type="Gene3D" id="1.20.1280.170">
    <property type="entry name" value="Exocyst complex component Exo70"/>
    <property type="match status" value="1"/>
</dbReference>
<comment type="function">
    <text evidence="3">Component of the exocyst complex.</text>
</comment>
<sequence>MDKNPSRKSSNFPRSANGDTAAQEQVSTDGKPEMEETDHIEQSIKDVFSFTKFNIDQAMEDVDRYVETLSKTNDKSNPPEIPSSVDSLLKMLEKEMANFDYKKVGQNQEAQSLFCQCLTRVSKLTNVFNEFTANPSIASSLNRASTITHLVVSLLDNEFRKVLESCNQSNNSNIESKTTPKASKQSSFSSHNQEFDPKVQSESESPEEEEFPAYTQQAIYKMSRLASSMISLGYESECCMAYNMVRRNAFNSELDRLGFHNISIEDVQRMQWETVEGEISLWIEILNQCSSILFPIEQKLCNNIFTDHPSIAQRLFGDFALAVTVRFLNFAEAVALSKRSAEKLFKFLDMYEALRDMIPAIENIHSQDLKSEIYAAKGRLREAAVSIFGDLENSIKRDNGRTPVPSGAVHPLTRYTMNYLEYACEYKDTLEQVFREQLKTKGTSTEGESDIKKWDAEINKGGNEDGTPKTSPFAVQLNKIMDLLDENLEMKSKLYRDPALRNVFLMNNGRYILQKIKGSNDINDIMGAQWCRKRSYDLRQYHKGYTRETWGRLLQCLSHEGLQVNGKVSKPVLKERFKMFNSMFDEIHKTQSTWVVSDEQLQSELRVSISAVVIPAYRSFLGRFQQYFSPGRQSEKYIKYQPEDIENAIDGLFDGNPTSMTRRK</sequence>